<accession>A0A4R2GT86</accession>
<dbReference type="Proteomes" id="UP000294881">
    <property type="component" value="Unassembled WGS sequence"/>
</dbReference>
<gene>
    <name evidence="1" type="ORF">EV666_106118</name>
</gene>
<evidence type="ECO:0000313" key="2">
    <source>
        <dbReference type="Proteomes" id="UP000294881"/>
    </source>
</evidence>
<dbReference type="InterPro" id="IPR019004">
    <property type="entry name" value="YqeY/Aim41"/>
</dbReference>
<organism evidence="1 2">
    <name type="scientific">Camelimonas lactis</name>
    <dbReference type="NCBI Taxonomy" id="659006"/>
    <lineage>
        <taxon>Bacteria</taxon>
        <taxon>Pseudomonadati</taxon>
        <taxon>Pseudomonadota</taxon>
        <taxon>Alphaproteobacteria</taxon>
        <taxon>Hyphomicrobiales</taxon>
        <taxon>Chelatococcaceae</taxon>
        <taxon>Camelimonas</taxon>
    </lineage>
</organism>
<dbReference type="GO" id="GO:0016884">
    <property type="term" value="F:carbon-nitrogen ligase activity, with glutamine as amido-N-donor"/>
    <property type="evidence" value="ECO:0007669"/>
    <property type="project" value="InterPro"/>
</dbReference>
<name>A0A4R2GT86_9HYPH</name>
<dbReference type="InterPro" id="IPR042184">
    <property type="entry name" value="YqeY/Aim41_N"/>
</dbReference>
<dbReference type="PANTHER" id="PTHR28055:SF1">
    <property type="entry name" value="ALTERED INHERITANCE OF MITOCHONDRIA PROTEIN 41, MITOCHONDRIAL"/>
    <property type="match status" value="1"/>
</dbReference>
<protein>
    <recommendedName>
        <fullName evidence="3">GatB/YqeY domain-containing protein</fullName>
    </recommendedName>
</protein>
<evidence type="ECO:0000313" key="1">
    <source>
        <dbReference type="EMBL" id="TCO13406.1"/>
    </source>
</evidence>
<proteinExistence type="predicted"/>
<dbReference type="Pfam" id="PF09424">
    <property type="entry name" value="YqeY"/>
    <property type="match status" value="1"/>
</dbReference>
<dbReference type="Gene3D" id="1.10.1510.10">
    <property type="entry name" value="Uncharacterised protein YqeY/AIM41 PF09424, N-terminal domain"/>
    <property type="match status" value="1"/>
</dbReference>
<evidence type="ECO:0008006" key="3">
    <source>
        <dbReference type="Google" id="ProtNLM"/>
    </source>
</evidence>
<comment type="caution">
    <text evidence="1">The sequence shown here is derived from an EMBL/GenBank/DDBJ whole genome shotgun (WGS) entry which is preliminary data.</text>
</comment>
<dbReference type="Gene3D" id="1.10.10.410">
    <property type="match status" value="1"/>
</dbReference>
<sequence>MLREAFATAQKEALRSGDKARLAAVRLITAALKDQDIAARGDGREPLSDADILALLQKMVKQRREAADIYAKAGRQELADQELGEIRVLESFMPAQMDAAAVAAAVREAIAETGATSMKDMGKVVAALKAKYTGQMNFAEASAAVKAALSA</sequence>
<dbReference type="PANTHER" id="PTHR28055">
    <property type="entry name" value="ALTERED INHERITANCE OF MITOCHONDRIA PROTEIN 41, MITOCHONDRIAL"/>
    <property type="match status" value="1"/>
</dbReference>
<keyword evidence="2" id="KW-1185">Reference proteome</keyword>
<dbReference type="AlphaFoldDB" id="A0A4R2GT86"/>
<dbReference type="OrthoDB" id="9788127at2"/>
<dbReference type="InterPro" id="IPR003789">
    <property type="entry name" value="Asn/Gln_tRNA_amidoTrase-B-like"/>
</dbReference>
<reference evidence="1 2" key="1">
    <citation type="submission" date="2019-03" db="EMBL/GenBank/DDBJ databases">
        <title>Genomic Encyclopedia of Type Strains, Phase IV (KMG-IV): sequencing the most valuable type-strain genomes for metagenomic binning, comparative biology and taxonomic classification.</title>
        <authorList>
            <person name="Goeker M."/>
        </authorList>
    </citation>
    <scope>NUCLEOTIDE SEQUENCE [LARGE SCALE GENOMIC DNA]</scope>
    <source>
        <strain evidence="1 2">DSM 22958</strain>
    </source>
</reference>
<dbReference type="RefSeq" id="WP_132006314.1">
    <property type="nucleotide sequence ID" value="NZ_JBHUNN010000002.1"/>
</dbReference>
<dbReference type="InterPro" id="IPR023168">
    <property type="entry name" value="GatB_Yqey_C_2"/>
</dbReference>
<dbReference type="SUPFAM" id="SSF89095">
    <property type="entry name" value="GatB/YqeY motif"/>
    <property type="match status" value="1"/>
</dbReference>
<dbReference type="EMBL" id="SLWL01000006">
    <property type="protein sequence ID" value="TCO13406.1"/>
    <property type="molecule type" value="Genomic_DNA"/>
</dbReference>